<dbReference type="GO" id="GO:0004386">
    <property type="term" value="F:helicase activity"/>
    <property type="evidence" value="ECO:0007669"/>
    <property type="project" value="UniProtKB-KW"/>
</dbReference>
<keyword evidence="1" id="KW-0378">Hydrolase</keyword>
<keyword evidence="1" id="KW-0067">ATP-binding</keyword>
<name>J9GP11_9ZZZZ</name>
<keyword evidence="1" id="KW-0347">Helicase</keyword>
<dbReference type="SUPFAM" id="SSF47781">
    <property type="entry name" value="RuvA domain 2-like"/>
    <property type="match status" value="1"/>
</dbReference>
<dbReference type="EMBL" id="AMCI01002865">
    <property type="protein sequence ID" value="EJX01675.1"/>
    <property type="molecule type" value="Genomic_DNA"/>
</dbReference>
<evidence type="ECO:0000313" key="1">
    <source>
        <dbReference type="EMBL" id="EJX01675.1"/>
    </source>
</evidence>
<dbReference type="InterPro" id="IPR010994">
    <property type="entry name" value="RuvA_2-like"/>
</dbReference>
<reference evidence="1" key="1">
    <citation type="journal article" date="2012" name="PLoS ONE">
        <title>Gene sets for utilization of primary and secondary nutrition supplies in the distal gut of endangered iberian lynx.</title>
        <authorList>
            <person name="Alcaide M."/>
            <person name="Messina E."/>
            <person name="Richter M."/>
            <person name="Bargiela R."/>
            <person name="Peplies J."/>
            <person name="Huws S.A."/>
            <person name="Newbold C.J."/>
            <person name="Golyshin P.N."/>
            <person name="Simon M.A."/>
            <person name="Lopez G."/>
            <person name="Yakimov M.M."/>
            <person name="Ferrer M."/>
        </authorList>
    </citation>
    <scope>NUCLEOTIDE SEQUENCE</scope>
</reference>
<protein>
    <submittedName>
        <fullName evidence="1">RecD/TraA family helicase</fullName>
    </submittedName>
</protein>
<proteinExistence type="predicted"/>
<dbReference type="AlphaFoldDB" id="J9GP11"/>
<comment type="caution">
    <text evidence="1">The sequence shown here is derived from an EMBL/GenBank/DDBJ whole genome shotgun (WGS) entry which is preliminary data.</text>
</comment>
<dbReference type="Pfam" id="PF14520">
    <property type="entry name" value="HHH_5"/>
    <property type="match status" value="1"/>
</dbReference>
<gene>
    <name evidence="1" type="ORF">EVA_10221</name>
</gene>
<sequence length="82" mass="9358">MTRSLPKNGRNETVYGIEKYLGSGLAKGIGPKFAQLIVKQFGLETFDVIETDIERIYDVPGIGKKQVRRFVRVGRNRRTSRM</sequence>
<keyword evidence="1" id="KW-0547">Nucleotide-binding</keyword>
<dbReference type="Gene3D" id="1.10.150.20">
    <property type="entry name" value="5' to 3' exonuclease, C-terminal subdomain"/>
    <property type="match status" value="1"/>
</dbReference>
<accession>J9GP11</accession>
<organism evidence="1">
    <name type="scientific">gut metagenome</name>
    <dbReference type="NCBI Taxonomy" id="749906"/>
    <lineage>
        <taxon>unclassified sequences</taxon>
        <taxon>metagenomes</taxon>
        <taxon>organismal metagenomes</taxon>
    </lineage>
</organism>